<dbReference type="AlphaFoldDB" id="A0A9W6MAN5"/>
<dbReference type="SUPFAM" id="SSF46689">
    <property type="entry name" value="Homeodomain-like"/>
    <property type="match status" value="1"/>
</dbReference>
<gene>
    <name evidence="4" type="ORF">GCM10017600_02430</name>
</gene>
<protein>
    <recommendedName>
        <fullName evidence="3">HTH tetR-type domain-containing protein</fullName>
    </recommendedName>
</protein>
<dbReference type="PRINTS" id="PR00455">
    <property type="entry name" value="HTHTETR"/>
</dbReference>
<reference evidence="4" key="1">
    <citation type="journal article" date="2014" name="Int. J. Syst. Evol. Microbiol.">
        <title>Complete genome sequence of Corynebacterium casei LMG S-19264T (=DSM 44701T), isolated from a smear-ripened cheese.</title>
        <authorList>
            <consortium name="US DOE Joint Genome Institute (JGI-PGF)"/>
            <person name="Walter F."/>
            <person name="Albersmeier A."/>
            <person name="Kalinowski J."/>
            <person name="Ruckert C."/>
        </authorList>
    </citation>
    <scope>NUCLEOTIDE SEQUENCE</scope>
    <source>
        <strain evidence="4">VKM Ac-2007</strain>
    </source>
</reference>
<dbReference type="InterPro" id="IPR001647">
    <property type="entry name" value="HTH_TetR"/>
</dbReference>
<reference evidence="4" key="2">
    <citation type="submission" date="2023-01" db="EMBL/GenBank/DDBJ databases">
        <authorList>
            <person name="Sun Q."/>
            <person name="Evtushenko L."/>
        </authorList>
    </citation>
    <scope>NUCLEOTIDE SEQUENCE</scope>
    <source>
        <strain evidence="4">VKM Ac-2007</strain>
    </source>
</reference>
<comment type="caution">
    <text evidence="4">The sequence shown here is derived from an EMBL/GenBank/DDBJ whole genome shotgun (WGS) entry which is preliminary data.</text>
</comment>
<dbReference type="InterPro" id="IPR036271">
    <property type="entry name" value="Tet_transcr_reg_TetR-rel_C_sf"/>
</dbReference>
<organism evidence="4 5">
    <name type="scientific">Streptosporangium carneum</name>
    <dbReference type="NCBI Taxonomy" id="47481"/>
    <lineage>
        <taxon>Bacteria</taxon>
        <taxon>Bacillati</taxon>
        <taxon>Actinomycetota</taxon>
        <taxon>Actinomycetes</taxon>
        <taxon>Streptosporangiales</taxon>
        <taxon>Streptosporangiaceae</taxon>
        <taxon>Streptosporangium</taxon>
    </lineage>
</organism>
<proteinExistence type="predicted"/>
<accession>A0A9W6MAN5</accession>
<dbReference type="GO" id="GO:0000976">
    <property type="term" value="F:transcription cis-regulatory region binding"/>
    <property type="evidence" value="ECO:0007669"/>
    <property type="project" value="TreeGrafter"/>
</dbReference>
<dbReference type="SUPFAM" id="SSF48498">
    <property type="entry name" value="Tetracyclin repressor-like, C-terminal domain"/>
    <property type="match status" value="1"/>
</dbReference>
<dbReference type="InterPro" id="IPR050109">
    <property type="entry name" value="HTH-type_TetR-like_transc_reg"/>
</dbReference>
<dbReference type="Pfam" id="PF00440">
    <property type="entry name" value="TetR_N"/>
    <property type="match status" value="1"/>
</dbReference>
<dbReference type="PANTHER" id="PTHR30055">
    <property type="entry name" value="HTH-TYPE TRANSCRIPTIONAL REGULATOR RUTR"/>
    <property type="match status" value="1"/>
</dbReference>
<dbReference type="GO" id="GO:0003700">
    <property type="term" value="F:DNA-binding transcription factor activity"/>
    <property type="evidence" value="ECO:0007669"/>
    <property type="project" value="TreeGrafter"/>
</dbReference>
<dbReference type="InterPro" id="IPR009057">
    <property type="entry name" value="Homeodomain-like_sf"/>
</dbReference>
<dbReference type="PROSITE" id="PS01081">
    <property type="entry name" value="HTH_TETR_1"/>
    <property type="match status" value="1"/>
</dbReference>
<dbReference type="EMBL" id="BSEV01000001">
    <property type="protein sequence ID" value="GLK06838.1"/>
    <property type="molecule type" value="Genomic_DNA"/>
</dbReference>
<name>A0A9W6MAN5_9ACTN</name>
<dbReference type="InterPro" id="IPR023772">
    <property type="entry name" value="DNA-bd_HTH_TetR-type_CS"/>
</dbReference>
<dbReference type="Proteomes" id="UP001143474">
    <property type="component" value="Unassembled WGS sequence"/>
</dbReference>
<feature type="domain" description="HTH tetR-type" evidence="3">
    <location>
        <begin position="32"/>
        <end position="92"/>
    </location>
</feature>
<evidence type="ECO:0000259" key="3">
    <source>
        <dbReference type="PROSITE" id="PS50977"/>
    </source>
</evidence>
<keyword evidence="5" id="KW-1185">Reference proteome</keyword>
<dbReference type="PANTHER" id="PTHR30055:SF187">
    <property type="entry name" value="TRANSCRIPTIONAL REGULATORY PROTEIN"/>
    <property type="match status" value="1"/>
</dbReference>
<dbReference type="PROSITE" id="PS50977">
    <property type="entry name" value="HTH_TETR_2"/>
    <property type="match status" value="1"/>
</dbReference>
<dbReference type="Gene3D" id="1.10.357.10">
    <property type="entry name" value="Tetracycline Repressor, domain 2"/>
    <property type="match status" value="1"/>
</dbReference>
<keyword evidence="1 2" id="KW-0238">DNA-binding</keyword>
<sequence length="224" mass="25229">MIDPSAGVSDNVCGTRFCCPTIDTVKSAKNGRDGRTRIIEGALRRFSQDGVSATTLASLREESGVSVGSFYHHFASKEHVFGVLYADTLRLYQEAFLGELRRHEGAQEGIEAIVELHMRWCGDNRERAHLLISERPPKRDEPGGPEVSESRRAFFRQVSDWWRPHMKGGLLQPVPTTMCYVLWLGPATEMCRLWFAGAHQPTQEEITALCEAAWQSLRQQPKSL</sequence>
<feature type="DNA-binding region" description="H-T-H motif" evidence="2">
    <location>
        <begin position="55"/>
        <end position="74"/>
    </location>
</feature>
<evidence type="ECO:0000256" key="2">
    <source>
        <dbReference type="PROSITE-ProRule" id="PRU00335"/>
    </source>
</evidence>
<evidence type="ECO:0000313" key="4">
    <source>
        <dbReference type="EMBL" id="GLK06838.1"/>
    </source>
</evidence>
<evidence type="ECO:0000313" key="5">
    <source>
        <dbReference type="Proteomes" id="UP001143474"/>
    </source>
</evidence>
<evidence type="ECO:0000256" key="1">
    <source>
        <dbReference type="ARBA" id="ARBA00023125"/>
    </source>
</evidence>